<keyword evidence="13 19" id="KW-1133">Transmembrane helix</keyword>
<dbReference type="GO" id="GO:0016491">
    <property type="term" value="F:oxidoreductase activity"/>
    <property type="evidence" value="ECO:0007669"/>
    <property type="project" value="UniProtKB-KW"/>
</dbReference>
<dbReference type="EMBL" id="AY456189">
    <property type="protein sequence ID" value="AAS00870.1"/>
    <property type="molecule type" value="Genomic_DNA"/>
</dbReference>
<dbReference type="InterPro" id="IPR011759">
    <property type="entry name" value="Cyt_c_oxidase_su2_TM_dom"/>
</dbReference>
<accession>Q6SL03</accession>
<comment type="cofactor">
    <cofactor evidence="18">
        <name>Cu cation</name>
        <dbReference type="ChEBI" id="CHEBI:23378"/>
    </cofactor>
    <text evidence="18">Binds a copper A center.</text>
</comment>
<dbReference type="FunFam" id="1.10.287.90:FF:000001">
    <property type="entry name" value="Cytochrome c oxidase subunit 2"/>
    <property type="match status" value="1"/>
</dbReference>
<evidence type="ECO:0000256" key="7">
    <source>
        <dbReference type="ARBA" id="ARBA00022692"/>
    </source>
</evidence>
<geneLocation type="mitochondrion" evidence="22"/>
<evidence type="ECO:0000256" key="12">
    <source>
        <dbReference type="ARBA" id="ARBA00022982"/>
    </source>
</evidence>
<keyword evidence="10" id="KW-0460">Magnesium</keyword>
<dbReference type="Gene3D" id="1.10.287.90">
    <property type="match status" value="1"/>
</dbReference>
<dbReference type="PRINTS" id="PR01166">
    <property type="entry name" value="CYCOXIDASEII"/>
</dbReference>
<keyword evidence="16 18" id="KW-0472">Membrane</keyword>
<sequence length="227" mass="25873">MSTNFQLGFQDGASPLMEQLLFFHDHAMLVLIMITLLVGYMMLSLFFSVYVHRFLLEGQVIETVWTIFPAFILIFIALPSLRLLYLLDEVNDPCLTLKVVGHQWYWSYEYSDFEDVGFDSYMIPESDLDLSGFRLLDVDNRLILPIDAQIRILVTASDVLHAWAVPSLGVKVDAIPGRLNQIGFVLSRSGLFYGQCSEICGVNHSFMPIVVEGIESESFLDWLVNYI</sequence>
<evidence type="ECO:0000256" key="3">
    <source>
        <dbReference type="ARBA" id="ARBA00011164"/>
    </source>
</evidence>
<dbReference type="AlphaFoldDB" id="Q6SL03"/>
<evidence type="ECO:0000256" key="9">
    <source>
        <dbReference type="ARBA" id="ARBA00022792"/>
    </source>
</evidence>
<dbReference type="SUPFAM" id="SSF81464">
    <property type="entry name" value="Cytochrome c oxidase subunit II-like, transmembrane region"/>
    <property type="match status" value="1"/>
</dbReference>
<keyword evidence="7 18" id="KW-0812">Transmembrane</keyword>
<evidence type="ECO:0000256" key="18">
    <source>
        <dbReference type="RuleBase" id="RU000457"/>
    </source>
</evidence>
<evidence type="ECO:0000313" key="22">
    <source>
        <dbReference type="EMBL" id="AAS00870.1"/>
    </source>
</evidence>
<comment type="function">
    <text evidence="18">Component of the cytochrome c oxidase, the last enzyme in the mitochondrial electron transport chain which drives oxidative phosphorylation. The respiratory chain contains 3 multisubunit complexes succinate dehydrogenase (complex II, CII), ubiquinol-cytochrome c oxidoreductase (cytochrome b-c1 complex, complex III, CIII) and cytochrome c oxidase (complex IV, CIV), that cooperate to transfer electrons derived from NADH and succinate to molecular oxygen, creating an electrochemical gradient over the inner membrane that drives transmembrane transport and the ATP synthase. Cytochrome c oxidase is the component of the respiratory chain that catalyzes the reduction of oxygen to water. Electrons originating from reduced cytochrome c in the intermembrane space (IMS) are transferred via the dinuclear copper A center (CU(A)) of subunit 2 and heme A of subunit 1 to the active site in subunit 1, a binuclear center (BNC) formed by heme A3 and copper B (CU(B)). The BNC reduces molecular oxygen to 2 water molecules using 4 electrons from cytochrome c in the IMS and 4 protons from the mitochondrial matrix.</text>
</comment>
<comment type="catalytic activity">
    <reaction evidence="17">
        <text>4 Fe(II)-[cytochrome c] + O2 + 8 H(+)(in) = 4 Fe(III)-[cytochrome c] + 2 H2O + 4 H(+)(out)</text>
        <dbReference type="Rhea" id="RHEA:11436"/>
        <dbReference type="Rhea" id="RHEA-COMP:10350"/>
        <dbReference type="Rhea" id="RHEA-COMP:14399"/>
        <dbReference type="ChEBI" id="CHEBI:15377"/>
        <dbReference type="ChEBI" id="CHEBI:15378"/>
        <dbReference type="ChEBI" id="CHEBI:15379"/>
        <dbReference type="ChEBI" id="CHEBI:29033"/>
        <dbReference type="ChEBI" id="CHEBI:29034"/>
        <dbReference type="EC" id="7.1.1.9"/>
    </reaction>
    <physiologicalReaction direction="left-to-right" evidence="17">
        <dbReference type="Rhea" id="RHEA:11437"/>
    </physiologicalReaction>
</comment>
<dbReference type="InterPro" id="IPR001505">
    <property type="entry name" value="Copper_CuA"/>
</dbReference>
<evidence type="ECO:0000256" key="4">
    <source>
        <dbReference type="ARBA" id="ARBA00015946"/>
    </source>
</evidence>
<evidence type="ECO:0000256" key="1">
    <source>
        <dbReference type="ARBA" id="ARBA00004448"/>
    </source>
</evidence>
<evidence type="ECO:0000256" key="2">
    <source>
        <dbReference type="ARBA" id="ARBA00007866"/>
    </source>
</evidence>
<proteinExistence type="inferred from homology"/>
<dbReference type="InterPro" id="IPR002429">
    <property type="entry name" value="CcO_II-like_C"/>
</dbReference>
<dbReference type="PANTHER" id="PTHR22888">
    <property type="entry name" value="CYTOCHROME C OXIDASE, SUBUNIT II"/>
    <property type="match status" value="1"/>
</dbReference>
<organism evidence="22">
    <name type="scientific">Hutchinsoniella macracantha</name>
    <dbReference type="NCBI Taxonomy" id="84335"/>
    <lineage>
        <taxon>Eukaryota</taxon>
        <taxon>Metazoa</taxon>
        <taxon>Ecdysozoa</taxon>
        <taxon>Arthropoda</taxon>
        <taxon>Crustacea</taxon>
        <taxon>Cephalocarida</taxon>
        <taxon>Brachypoda</taxon>
        <taxon>Hutchinsoniellidae</taxon>
        <taxon>Hutchinsoniella</taxon>
    </lineage>
</organism>
<feature type="transmembrane region" description="Helical" evidence="19">
    <location>
        <begin position="63"/>
        <end position="87"/>
    </location>
</feature>
<dbReference type="GO" id="GO:0004129">
    <property type="term" value="F:cytochrome-c oxidase activity"/>
    <property type="evidence" value="ECO:0007669"/>
    <property type="project" value="UniProtKB-EC"/>
</dbReference>
<dbReference type="SUPFAM" id="SSF49503">
    <property type="entry name" value="Cupredoxins"/>
    <property type="match status" value="1"/>
</dbReference>
<dbReference type="PROSITE" id="PS00078">
    <property type="entry name" value="COX2"/>
    <property type="match status" value="1"/>
</dbReference>
<dbReference type="PROSITE" id="PS50999">
    <property type="entry name" value="COX2_TM"/>
    <property type="match status" value="1"/>
</dbReference>
<keyword evidence="8 18" id="KW-0479">Metal-binding</keyword>
<evidence type="ECO:0000259" key="21">
    <source>
        <dbReference type="PROSITE" id="PS50999"/>
    </source>
</evidence>
<dbReference type="CDD" id="cd13912">
    <property type="entry name" value="CcO_II_C"/>
    <property type="match status" value="1"/>
</dbReference>
<dbReference type="PROSITE" id="PS50857">
    <property type="entry name" value="COX2_CUA"/>
    <property type="match status" value="1"/>
</dbReference>
<dbReference type="Gene3D" id="2.60.40.420">
    <property type="entry name" value="Cupredoxins - blue copper proteins"/>
    <property type="match status" value="1"/>
</dbReference>
<evidence type="ECO:0000256" key="15">
    <source>
        <dbReference type="ARBA" id="ARBA00023128"/>
    </source>
</evidence>
<keyword evidence="9 18" id="KW-0999">Mitochondrion inner membrane</keyword>
<evidence type="ECO:0000259" key="20">
    <source>
        <dbReference type="PROSITE" id="PS50857"/>
    </source>
</evidence>
<keyword evidence="6 18" id="KW-0679">Respiratory chain</keyword>
<evidence type="ECO:0000256" key="13">
    <source>
        <dbReference type="ARBA" id="ARBA00022989"/>
    </source>
</evidence>
<dbReference type="GO" id="GO:0042773">
    <property type="term" value="P:ATP synthesis coupled electron transport"/>
    <property type="evidence" value="ECO:0007669"/>
    <property type="project" value="TreeGrafter"/>
</dbReference>
<evidence type="ECO:0000256" key="10">
    <source>
        <dbReference type="ARBA" id="ARBA00022842"/>
    </source>
</evidence>
<evidence type="ECO:0000256" key="14">
    <source>
        <dbReference type="ARBA" id="ARBA00023008"/>
    </source>
</evidence>
<evidence type="ECO:0000256" key="16">
    <source>
        <dbReference type="ARBA" id="ARBA00023136"/>
    </source>
</evidence>
<feature type="transmembrane region" description="Helical" evidence="19">
    <location>
        <begin position="27"/>
        <end position="51"/>
    </location>
</feature>
<dbReference type="NCBIfam" id="TIGR02866">
    <property type="entry name" value="CoxB"/>
    <property type="match status" value="1"/>
</dbReference>
<keyword evidence="5 18" id="KW-0813">Transport</keyword>
<protein>
    <recommendedName>
        <fullName evidence="4 18">Cytochrome c oxidase subunit 2</fullName>
    </recommendedName>
</protein>
<name>Q6SL03_9CRUS</name>
<reference evidence="22" key="1">
    <citation type="journal article" date="2004" name="Proc. R. Soc. B">
        <title>Phylogenetic position of the Pentastomida and [pan]crustacean relationships.</title>
        <authorList>
            <person name="Lavrov D.V."/>
            <person name="Brown W.M."/>
            <person name="Boore J.L."/>
        </authorList>
    </citation>
    <scope>NUCLEOTIDE SEQUENCE</scope>
</reference>
<dbReference type="InterPro" id="IPR036257">
    <property type="entry name" value="Cyt_c_oxidase_su2_TM_sf"/>
</dbReference>
<comment type="subunit">
    <text evidence="3">Component of the cytochrome c oxidase (complex IV, CIV), a multisubunit enzyme composed of a catalytic core of 3 subunits and several supernumerary subunits. The complex exists as a monomer or a dimer and forms supercomplexes (SCs) in the inner mitochondrial membrane with ubiquinol-cytochrome c oxidoreductase (cytochrome b-c1 complex, complex III, CIII).</text>
</comment>
<evidence type="ECO:0000256" key="6">
    <source>
        <dbReference type="ARBA" id="ARBA00022660"/>
    </source>
</evidence>
<dbReference type="InterPro" id="IPR034210">
    <property type="entry name" value="CcO_II_C"/>
</dbReference>
<dbReference type="InterPro" id="IPR045187">
    <property type="entry name" value="CcO_II"/>
</dbReference>
<dbReference type="FunFam" id="2.60.40.420:FF:000001">
    <property type="entry name" value="Cytochrome c oxidase subunit 2"/>
    <property type="match status" value="1"/>
</dbReference>
<keyword evidence="14 18" id="KW-0186">Copper</keyword>
<dbReference type="InterPro" id="IPR014222">
    <property type="entry name" value="Cyt_c_oxidase_su2"/>
</dbReference>
<feature type="domain" description="Cytochrome oxidase subunit II transmembrane region profile" evidence="21">
    <location>
        <begin position="1"/>
        <end position="91"/>
    </location>
</feature>
<evidence type="ECO:0000256" key="5">
    <source>
        <dbReference type="ARBA" id="ARBA00022448"/>
    </source>
</evidence>
<evidence type="ECO:0000256" key="8">
    <source>
        <dbReference type="ARBA" id="ARBA00022723"/>
    </source>
</evidence>
<dbReference type="Pfam" id="PF02790">
    <property type="entry name" value="COX2_TM"/>
    <property type="match status" value="1"/>
</dbReference>
<dbReference type="InterPro" id="IPR008972">
    <property type="entry name" value="Cupredoxin"/>
</dbReference>
<dbReference type="PANTHER" id="PTHR22888:SF9">
    <property type="entry name" value="CYTOCHROME C OXIDASE SUBUNIT 2"/>
    <property type="match status" value="1"/>
</dbReference>
<keyword evidence="12 18" id="KW-0249">Electron transport</keyword>
<feature type="domain" description="Cytochrome oxidase subunit II copper A binding" evidence="20">
    <location>
        <begin position="92"/>
        <end position="225"/>
    </location>
</feature>
<comment type="similarity">
    <text evidence="2 18">Belongs to the cytochrome c oxidase subunit 2 family.</text>
</comment>
<dbReference type="GO" id="GO:0005743">
    <property type="term" value="C:mitochondrial inner membrane"/>
    <property type="evidence" value="ECO:0007669"/>
    <property type="project" value="UniProtKB-SubCell"/>
</dbReference>
<dbReference type="GO" id="GO:0005507">
    <property type="term" value="F:copper ion binding"/>
    <property type="evidence" value="ECO:0007669"/>
    <property type="project" value="InterPro"/>
</dbReference>
<evidence type="ECO:0000256" key="17">
    <source>
        <dbReference type="ARBA" id="ARBA00049512"/>
    </source>
</evidence>
<comment type="subcellular location">
    <subcellularLocation>
        <location evidence="1 18">Mitochondrion inner membrane</location>
        <topology evidence="1 18">Multi-pass membrane protein</topology>
    </subcellularLocation>
</comment>
<gene>
    <name evidence="22" type="primary">cox2</name>
</gene>
<keyword evidence="11" id="KW-1278">Translocase</keyword>
<evidence type="ECO:0000256" key="19">
    <source>
        <dbReference type="SAM" id="Phobius"/>
    </source>
</evidence>
<dbReference type="Pfam" id="PF00116">
    <property type="entry name" value="COX2"/>
    <property type="match status" value="1"/>
</dbReference>
<keyword evidence="22" id="KW-0560">Oxidoreductase</keyword>
<keyword evidence="15 18" id="KW-0496">Mitochondrion</keyword>
<evidence type="ECO:0000256" key="11">
    <source>
        <dbReference type="ARBA" id="ARBA00022967"/>
    </source>
</evidence>